<dbReference type="SUPFAM" id="SSF88697">
    <property type="entry name" value="PUA domain-like"/>
    <property type="match status" value="1"/>
</dbReference>
<dbReference type="PANTHER" id="PTHR14087">
    <property type="entry name" value="THYMOCYTE NUCLEAR PROTEIN 1"/>
    <property type="match status" value="1"/>
</dbReference>
<dbReference type="InterPro" id="IPR052181">
    <property type="entry name" value="5hmC_binding"/>
</dbReference>
<dbReference type="EMBL" id="BMPP01000007">
    <property type="protein sequence ID" value="GGK26857.1"/>
    <property type="molecule type" value="Genomic_DNA"/>
</dbReference>
<evidence type="ECO:0000313" key="3">
    <source>
        <dbReference type="Proteomes" id="UP000647587"/>
    </source>
</evidence>
<gene>
    <name evidence="2" type="ORF">GCM10008955_20800</name>
</gene>
<dbReference type="InterPro" id="IPR002740">
    <property type="entry name" value="EVE_domain"/>
</dbReference>
<protein>
    <submittedName>
        <fullName evidence="2">EVE domain-containing protein</fullName>
    </submittedName>
</protein>
<dbReference type="Proteomes" id="UP000647587">
    <property type="component" value="Unassembled WGS sequence"/>
</dbReference>
<comment type="caution">
    <text evidence="2">The sequence shown here is derived from an EMBL/GenBank/DDBJ whole genome shotgun (WGS) entry which is preliminary data.</text>
</comment>
<feature type="domain" description="EVE" evidence="1">
    <location>
        <begin position="8"/>
        <end position="153"/>
    </location>
</feature>
<organism evidence="2 3">
    <name type="scientific">Deinococcus malanensis</name>
    <dbReference type="NCBI Taxonomy" id="1706855"/>
    <lineage>
        <taxon>Bacteria</taxon>
        <taxon>Thermotogati</taxon>
        <taxon>Deinococcota</taxon>
        <taxon>Deinococci</taxon>
        <taxon>Deinococcales</taxon>
        <taxon>Deinococcaceae</taxon>
        <taxon>Deinococcus</taxon>
    </lineage>
</organism>
<dbReference type="PANTHER" id="PTHR14087:SF7">
    <property type="entry name" value="THYMOCYTE NUCLEAR PROTEIN 1"/>
    <property type="match status" value="1"/>
</dbReference>
<sequence length="167" mass="18957">MVYLKDMRFWLIKSEPDVFGFAELMRRAREPWNGVRNYQARNFLRDMREGDLCLFYHSNARPPGVAGIARVCRSAYPDDLQFDPASPYFDPKSDPSQPRWSMVDVEPLVAFPALVALETLRRLPDWADSPLTRKGARLSVLPVTGEQFWAVLDAAGLSLEDLNGIPA</sequence>
<dbReference type="InterPro" id="IPR047197">
    <property type="entry name" value="THYN1-like_EVE"/>
</dbReference>
<dbReference type="InterPro" id="IPR015947">
    <property type="entry name" value="PUA-like_sf"/>
</dbReference>
<evidence type="ECO:0000313" key="2">
    <source>
        <dbReference type="EMBL" id="GGK26857.1"/>
    </source>
</evidence>
<evidence type="ECO:0000259" key="1">
    <source>
        <dbReference type="Pfam" id="PF01878"/>
    </source>
</evidence>
<keyword evidence="3" id="KW-1185">Reference proteome</keyword>
<dbReference type="Gene3D" id="3.10.590.10">
    <property type="entry name" value="ph1033 like domains"/>
    <property type="match status" value="1"/>
</dbReference>
<name>A0ABQ2EUW0_9DEIO</name>
<accession>A0ABQ2EUW0</accession>
<reference evidence="3" key="1">
    <citation type="journal article" date="2019" name="Int. J. Syst. Evol. Microbiol.">
        <title>The Global Catalogue of Microorganisms (GCM) 10K type strain sequencing project: providing services to taxonomists for standard genome sequencing and annotation.</title>
        <authorList>
            <consortium name="The Broad Institute Genomics Platform"/>
            <consortium name="The Broad Institute Genome Sequencing Center for Infectious Disease"/>
            <person name="Wu L."/>
            <person name="Ma J."/>
        </authorList>
    </citation>
    <scope>NUCLEOTIDE SEQUENCE [LARGE SCALE GENOMIC DNA]</scope>
    <source>
        <strain evidence="3">JCM 30331</strain>
    </source>
</reference>
<dbReference type="Pfam" id="PF01878">
    <property type="entry name" value="EVE"/>
    <property type="match status" value="1"/>
</dbReference>
<proteinExistence type="predicted"/>
<dbReference type="CDD" id="cd21133">
    <property type="entry name" value="EVE"/>
    <property type="match status" value="1"/>
</dbReference>